<protein>
    <submittedName>
        <fullName evidence="2">Uncharacterized protein</fullName>
    </submittedName>
</protein>
<evidence type="ECO:0000256" key="1">
    <source>
        <dbReference type="SAM" id="MobiDB-lite"/>
    </source>
</evidence>
<sequence>MASPPPILVIYSTPYNYRYLVFLFNPIMCRFTINSQRKWKQAPVVTAQTRPHTGRTSSTKELQENFCTYYSREEEEGGN</sequence>
<feature type="compositionally biased region" description="Polar residues" evidence="1">
    <location>
        <begin position="46"/>
        <end position="61"/>
    </location>
</feature>
<reference evidence="2" key="1">
    <citation type="submission" date="2023-03" db="EMBL/GenBank/DDBJ databases">
        <authorList>
            <person name="Steffen K."/>
            <person name="Cardenas P."/>
        </authorList>
    </citation>
    <scope>NUCLEOTIDE SEQUENCE</scope>
</reference>
<organism evidence="2 3">
    <name type="scientific">Geodia barretti</name>
    <name type="common">Barrett's horny sponge</name>
    <dbReference type="NCBI Taxonomy" id="519541"/>
    <lineage>
        <taxon>Eukaryota</taxon>
        <taxon>Metazoa</taxon>
        <taxon>Porifera</taxon>
        <taxon>Demospongiae</taxon>
        <taxon>Heteroscleromorpha</taxon>
        <taxon>Tetractinellida</taxon>
        <taxon>Astrophorina</taxon>
        <taxon>Geodiidae</taxon>
        <taxon>Geodia</taxon>
    </lineage>
</organism>
<evidence type="ECO:0000313" key="2">
    <source>
        <dbReference type="EMBL" id="CAI7995904.1"/>
    </source>
</evidence>
<accession>A0AA35VWU1</accession>
<keyword evidence="3" id="KW-1185">Reference proteome</keyword>
<proteinExistence type="predicted"/>
<feature type="region of interest" description="Disordered" evidence="1">
    <location>
        <begin position="42"/>
        <end position="61"/>
    </location>
</feature>
<comment type="caution">
    <text evidence="2">The sequence shown here is derived from an EMBL/GenBank/DDBJ whole genome shotgun (WGS) entry which is preliminary data.</text>
</comment>
<dbReference type="Proteomes" id="UP001174909">
    <property type="component" value="Unassembled WGS sequence"/>
</dbReference>
<dbReference type="EMBL" id="CASHTH010000260">
    <property type="protein sequence ID" value="CAI7995904.1"/>
    <property type="molecule type" value="Genomic_DNA"/>
</dbReference>
<evidence type="ECO:0000313" key="3">
    <source>
        <dbReference type="Proteomes" id="UP001174909"/>
    </source>
</evidence>
<name>A0AA35VWU1_GEOBA</name>
<dbReference type="AlphaFoldDB" id="A0AA35VWU1"/>
<gene>
    <name evidence="2" type="ORF">GBAR_LOCUS1784</name>
</gene>